<dbReference type="Proteomes" id="UP000319516">
    <property type="component" value="Unassembled WGS sequence"/>
</dbReference>
<gene>
    <name evidence="9" type="ORF">FB467_0449</name>
</gene>
<dbReference type="AlphaFoldDB" id="A0A542YMX2"/>
<comment type="subcellular location">
    <subcellularLocation>
        <location evidence="1">Cell membrane</location>
        <topology evidence="1">Multi-pass membrane protein</topology>
    </subcellularLocation>
</comment>
<keyword evidence="4 8" id="KW-0812">Transmembrane</keyword>
<evidence type="ECO:0000256" key="3">
    <source>
        <dbReference type="ARBA" id="ARBA00022475"/>
    </source>
</evidence>
<dbReference type="GO" id="GO:0005886">
    <property type="term" value="C:plasma membrane"/>
    <property type="evidence" value="ECO:0007669"/>
    <property type="project" value="UniProtKB-SubCell"/>
</dbReference>
<evidence type="ECO:0000313" key="9">
    <source>
        <dbReference type="EMBL" id="TQL49379.1"/>
    </source>
</evidence>
<dbReference type="NCBIfam" id="NF006521">
    <property type="entry name" value="PRK08965.1-5"/>
    <property type="match status" value="1"/>
</dbReference>
<comment type="caution">
    <text evidence="9">The sequence shown here is derived from an EMBL/GenBank/DDBJ whole genome shotgun (WGS) entry which is preliminary data.</text>
</comment>
<feature type="region of interest" description="Disordered" evidence="7">
    <location>
        <begin position="166"/>
        <end position="187"/>
    </location>
</feature>
<dbReference type="PANTHER" id="PTHR34584">
    <property type="entry name" value="NA(+)/H(+) ANTIPORTER SUBUNIT E1"/>
    <property type="match status" value="1"/>
</dbReference>
<name>A0A542YMX2_9MICO</name>
<proteinExistence type="inferred from homology"/>
<evidence type="ECO:0000256" key="5">
    <source>
        <dbReference type="ARBA" id="ARBA00022989"/>
    </source>
</evidence>
<dbReference type="EMBL" id="VFOP01000001">
    <property type="protein sequence ID" value="TQL49379.1"/>
    <property type="molecule type" value="Genomic_DNA"/>
</dbReference>
<evidence type="ECO:0000256" key="8">
    <source>
        <dbReference type="SAM" id="Phobius"/>
    </source>
</evidence>
<dbReference type="OrthoDB" id="3556991at2"/>
<comment type="similarity">
    <text evidence="2">Belongs to the CPA3 antiporters (TC 2.A.63) subunit E family.</text>
</comment>
<dbReference type="GO" id="GO:0008324">
    <property type="term" value="F:monoatomic cation transmembrane transporter activity"/>
    <property type="evidence" value="ECO:0007669"/>
    <property type="project" value="InterPro"/>
</dbReference>
<keyword evidence="5 8" id="KW-1133">Transmembrane helix</keyword>
<evidence type="ECO:0000256" key="6">
    <source>
        <dbReference type="ARBA" id="ARBA00023136"/>
    </source>
</evidence>
<dbReference type="InterPro" id="IPR002758">
    <property type="entry name" value="Cation_antiport_E"/>
</dbReference>
<dbReference type="PANTHER" id="PTHR34584:SF1">
    <property type="entry name" value="NA(+)_H(+) ANTIPORTER SUBUNIT E1"/>
    <property type="match status" value="1"/>
</dbReference>
<evidence type="ECO:0000256" key="1">
    <source>
        <dbReference type="ARBA" id="ARBA00004651"/>
    </source>
</evidence>
<protein>
    <submittedName>
        <fullName evidence="9">Multisubunit sodium/proton antiporter MrpE subunit</fullName>
    </submittedName>
</protein>
<sequence>MARRSRIQWGPALWMTVVWILLWGQLTIGNIVGGILLSLAILLIFPLPRLAVDVTVRPWGLAILVSRFLSDMVLASVQVAWLTFRPGDPPRGMVVDLHLHGRNELLQTITAEMVALVPGTLVIDLESRSGRLTLHVLNITTRAEAERIRRAVLAQEERVLRAFDPDPQAVLDARPRRGKEPSSGGAA</sequence>
<evidence type="ECO:0000313" key="10">
    <source>
        <dbReference type="Proteomes" id="UP000319516"/>
    </source>
</evidence>
<dbReference type="RefSeq" id="WP_141783643.1">
    <property type="nucleotide sequence ID" value="NZ_BAAAIK010000003.1"/>
</dbReference>
<reference evidence="9 10" key="1">
    <citation type="submission" date="2019-06" db="EMBL/GenBank/DDBJ databases">
        <title>Sequencing the genomes of 1000 actinobacteria strains.</title>
        <authorList>
            <person name="Klenk H.-P."/>
        </authorList>
    </citation>
    <scope>NUCLEOTIDE SEQUENCE [LARGE SCALE GENOMIC DNA]</scope>
    <source>
        <strain evidence="9 10">DSM 12335</strain>
    </source>
</reference>
<keyword evidence="3" id="KW-1003">Cell membrane</keyword>
<accession>A0A542YMX2</accession>
<evidence type="ECO:0000256" key="7">
    <source>
        <dbReference type="SAM" id="MobiDB-lite"/>
    </source>
</evidence>
<evidence type="ECO:0000256" key="2">
    <source>
        <dbReference type="ARBA" id="ARBA00006228"/>
    </source>
</evidence>
<evidence type="ECO:0000256" key="4">
    <source>
        <dbReference type="ARBA" id="ARBA00022692"/>
    </source>
</evidence>
<feature type="transmembrane region" description="Helical" evidence="8">
    <location>
        <begin position="12"/>
        <end position="45"/>
    </location>
</feature>
<keyword evidence="6 8" id="KW-0472">Membrane</keyword>
<dbReference type="Pfam" id="PF01899">
    <property type="entry name" value="MNHE"/>
    <property type="match status" value="1"/>
</dbReference>
<keyword evidence="10" id="KW-1185">Reference proteome</keyword>
<organism evidence="9 10">
    <name type="scientific">Ornithinicoccus hortensis</name>
    <dbReference type="NCBI Taxonomy" id="82346"/>
    <lineage>
        <taxon>Bacteria</taxon>
        <taxon>Bacillati</taxon>
        <taxon>Actinomycetota</taxon>
        <taxon>Actinomycetes</taxon>
        <taxon>Micrococcales</taxon>
        <taxon>Intrasporangiaceae</taxon>
        <taxon>Ornithinicoccus</taxon>
    </lineage>
</organism>